<feature type="transmembrane region" description="Helical" evidence="1">
    <location>
        <begin position="414"/>
        <end position="433"/>
    </location>
</feature>
<dbReference type="AlphaFoldDB" id="J0L5F9"/>
<dbReference type="Proteomes" id="UP000050898">
    <property type="component" value="Unassembled WGS sequence"/>
</dbReference>
<dbReference type="PATRIC" id="fig|1046596.6.peg.197"/>
<dbReference type="Pfam" id="PF09586">
    <property type="entry name" value="YfhO"/>
    <property type="match status" value="1"/>
</dbReference>
<dbReference type="PANTHER" id="PTHR38454">
    <property type="entry name" value="INTEGRAL MEMBRANE PROTEIN-RELATED"/>
    <property type="match status" value="1"/>
</dbReference>
<gene>
    <name evidence="2" type="ORF">FD00_GL000193</name>
</gene>
<evidence type="ECO:0000256" key="1">
    <source>
        <dbReference type="SAM" id="Phobius"/>
    </source>
</evidence>
<proteinExistence type="predicted"/>
<reference evidence="2 3" key="1">
    <citation type="journal article" date="2015" name="Genome Announc.">
        <title>Expanding the biotechnology potential of lactobacilli through comparative genomics of 213 strains and associated genera.</title>
        <authorList>
            <person name="Sun Z."/>
            <person name="Harris H.M."/>
            <person name="McCann A."/>
            <person name="Guo C."/>
            <person name="Argimon S."/>
            <person name="Zhang W."/>
            <person name="Yang X."/>
            <person name="Jeffery I.B."/>
            <person name="Cooney J.C."/>
            <person name="Kagawa T.F."/>
            <person name="Liu W."/>
            <person name="Song Y."/>
            <person name="Salvetti E."/>
            <person name="Wrobel A."/>
            <person name="Rasinkangas P."/>
            <person name="Parkhill J."/>
            <person name="Rea M.C."/>
            <person name="O'Sullivan O."/>
            <person name="Ritari J."/>
            <person name="Douillard F.P."/>
            <person name="Paul Ross R."/>
            <person name="Yang R."/>
            <person name="Briner A.E."/>
            <person name="Felis G.E."/>
            <person name="de Vos W.M."/>
            <person name="Barrangou R."/>
            <person name="Klaenhammer T.R."/>
            <person name="Caufield P.W."/>
            <person name="Cui Y."/>
            <person name="Zhang H."/>
            <person name="O'Toole P.W."/>
        </authorList>
    </citation>
    <scope>NUCLEOTIDE SEQUENCE [LARGE SCALE GENOMIC DNA]</scope>
    <source>
        <strain evidence="2 3">DSM 20444</strain>
    </source>
</reference>
<feature type="transmembrane region" description="Helical" evidence="1">
    <location>
        <begin position="391"/>
        <end position="408"/>
    </location>
</feature>
<dbReference type="InterPro" id="IPR018580">
    <property type="entry name" value="Uncharacterised_YfhO"/>
</dbReference>
<feature type="transmembrane region" description="Helical" evidence="1">
    <location>
        <begin position="239"/>
        <end position="261"/>
    </location>
</feature>
<feature type="transmembrane region" description="Helical" evidence="1">
    <location>
        <begin position="329"/>
        <end position="352"/>
    </location>
</feature>
<keyword evidence="1" id="KW-0812">Transmembrane</keyword>
<protein>
    <submittedName>
        <fullName evidence="2">Bacterial membrane protein yfho</fullName>
    </submittedName>
</protein>
<keyword evidence="3" id="KW-1185">Reference proteome</keyword>
<feature type="transmembrane region" description="Helical" evidence="1">
    <location>
        <begin position="74"/>
        <end position="98"/>
    </location>
</feature>
<keyword evidence="1" id="KW-0472">Membrane</keyword>
<feature type="transmembrane region" description="Helical" evidence="1">
    <location>
        <begin position="445"/>
        <end position="462"/>
    </location>
</feature>
<dbReference type="EMBL" id="AYYH01000010">
    <property type="protein sequence ID" value="KRN10427.1"/>
    <property type="molecule type" value="Genomic_DNA"/>
</dbReference>
<evidence type="ECO:0000313" key="2">
    <source>
        <dbReference type="EMBL" id="KRN10427.1"/>
    </source>
</evidence>
<feature type="transmembrane region" description="Helical" evidence="1">
    <location>
        <begin position="105"/>
        <end position="125"/>
    </location>
</feature>
<feature type="transmembrane region" description="Helical" evidence="1">
    <location>
        <begin position="198"/>
        <end position="218"/>
    </location>
</feature>
<evidence type="ECO:0000313" key="3">
    <source>
        <dbReference type="Proteomes" id="UP000050898"/>
    </source>
</evidence>
<dbReference type="GeneID" id="98316291"/>
<feature type="transmembrane region" description="Helical" evidence="1">
    <location>
        <begin position="822"/>
        <end position="843"/>
    </location>
</feature>
<accession>J0L5F9</accession>
<organism evidence="2 3">
    <name type="scientific">Liquorilactobacillus mali KCTC 3596 = DSM 20444</name>
    <dbReference type="NCBI Taxonomy" id="1046596"/>
    <lineage>
        <taxon>Bacteria</taxon>
        <taxon>Bacillati</taxon>
        <taxon>Bacillota</taxon>
        <taxon>Bacilli</taxon>
        <taxon>Lactobacillales</taxon>
        <taxon>Lactobacillaceae</taxon>
        <taxon>Liquorilactobacillus</taxon>
    </lineage>
</organism>
<feature type="transmembrane region" description="Helical" evidence="1">
    <location>
        <begin position="131"/>
        <end position="148"/>
    </location>
</feature>
<dbReference type="PANTHER" id="PTHR38454:SF1">
    <property type="entry name" value="INTEGRAL MEMBRANE PROTEIN"/>
    <property type="match status" value="1"/>
</dbReference>
<feature type="transmembrane region" description="Helical" evidence="1">
    <location>
        <begin position="12"/>
        <end position="33"/>
    </location>
</feature>
<dbReference type="RefSeq" id="WP_003689582.1">
    <property type="nucleotide sequence ID" value="NZ_AKKT01000105.1"/>
</dbReference>
<feature type="transmembrane region" description="Helical" evidence="1">
    <location>
        <begin position="358"/>
        <end position="379"/>
    </location>
</feature>
<feature type="transmembrane region" description="Helical" evidence="1">
    <location>
        <begin position="160"/>
        <end position="178"/>
    </location>
</feature>
<comment type="caution">
    <text evidence="2">The sequence shown here is derived from an EMBL/GenBank/DDBJ whole genome shotgun (WGS) entry which is preliminary data.</text>
</comment>
<name>J0L5F9_9LACO</name>
<feature type="transmembrane region" description="Helical" evidence="1">
    <location>
        <begin position="300"/>
        <end position="317"/>
    </location>
</feature>
<dbReference type="OrthoDB" id="9815466at2"/>
<sequence length="851" mass="96563">MRNKTLHLILQSLFLGIAGMIVIFCFFIFLGIAPFGNRSLVVADANIQYLDFFSYLKDIFSGKNSLNYSFSNSLGGSSIILLSYYLSSPVNLLVVFFSKSSLNSFYDLAVAIKLALSIATFSYYLRVRFKNKLRTIFIILLSLCYGFMQYNIAQSNNIMWLDGVYMLPLILLGVWQVSRGKSSCILAISLGLSLIFNWYTGIINGLFSCFWLLFEIALSPENTPVKHQLRSFAKKIGIFVIWSFLGLMLSACLLLPTIYALKNGARGAFDWSLLKNAFNGSFLTTIEKYSIGTSSTIDGVALYCGSLPIVAVFASILSHKVTIRKKIVILTMTTIVLAIIYWLPFSLLFSLMKQVDSYWYRYSYVASFFLIFVAAEYFSNLHFDKEDLMDIIKGCFSFAAIIILLYQFKNYITINQLKATLITVIITTFLLLLSISLKNSKLKKLVTVGLIFSVIFELGLNAKQLWLISTNPDISYYKGYVSHQQKQIDALKKYDSSNYRILQTSSRQKTKDNLTANYNEALAFNYWSPAGYVSNMNPKQLELLSLLGHRTEQERMSIVNSPVLASDSLLGVKYILSDYKINGLHKVRSIKKVNGKTVYKNPYYLPMAFTNPMNIAANLNTWNTFEYTNSFYTELAGKKLDLYEPVRYTTRTNPNGTISYTLNSKNKKSLQLYGNIIWSQSNNGNQINVNNVYSTGYAKWLSPSLFYIPTGNGQQQVTINTNIQQSAIKTQQFYSLNLQKLKKITREIQQKSQKLSFKNGNIRGAIYSKENTYLYSTISVERGWTVKVNGKVIHPQVFAGTFMKLPIKAGNNKISMTYKTPYLGLGIIVSILSIILIIIYLIVIKKYINKL</sequence>
<keyword evidence="1" id="KW-1133">Transmembrane helix</keyword>